<feature type="compositionally biased region" description="Basic and acidic residues" evidence="2">
    <location>
        <begin position="407"/>
        <end position="418"/>
    </location>
</feature>
<keyword evidence="1" id="KW-0963">Cytoplasm</keyword>
<dbReference type="InterPro" id="IPR000535">
    <property type="entry name" value="MSP_dom"/>
</dbReference>
<reference evidence="4" key="1">
    <citation type="journal article" date="2008" name="Nat. Genet.">
        <title>The Pristionchus pacificus genome provides a unique perspective on nematode lifestyle and parasitism.</title>
        <authorList>
            <person name="Dieterich C."/>
            <person name="Clifton S.W."/>
            <person name="Schuster L.N."/>
            <person name="Chinwalla A."/>
            <person name="Delehaunty K."/>
            <person name="Dinkelacker I."/>
            <person name="Fulton L."/>
            <person name="Fulton R."/>
            <person name="Godfrey J."/>
            <person name="Minx P."/>
            <person name="Mitreva M."/>
            <person name="Roeseler W."/>
            <person name="Tian H."/>
            <person name="Witte H."/>
            <person name="Yang S.P."/>
            <person name="Wilson R.K."/>
            <person name="Sommer R.J."/>
        </authorList>
    </citation>
    <scope>NUCLEOTIDE SEQUENCE [LARGE SCALE GENOMIC DNA]</scope>
    <source>
        <strain evidence="4">PS312</strain>
    </source>
</reference>
<evidence type="ECO:0000313" key="4">
    <source>
        <dbReference type="Proteomes" id="UP000005239"/>
    </source>
</evidence>
<organism evidence="3 4">
    <name type="scientific">Pristionchus pacificus</name>
    <name type="common">Parasitic nematode worm</name>
    <dbReference type="NCBI Taxonomy" id="54126"/>
    <lineage>
        <taxon>Eukaryota</taxon>
        <taxon>Metazoa</taxon>
        <taxon>Ecdysozoa</taxon>
        <taxon>Nematoda</taxon>
        <taxon>Chromadorea</taxon>
        <taxon>Rhabditida</taxon>
        <taxon>Rhabditina</taxon>
        <taxon>Diplogasteromorpha</taxon>
        <taxon>Diplogasteroidea</taxon>
        <taxon>Neodiplogasteridae</taxon>
        <taxon>Pristionchus</taxon>
    </lineage>
</organism>
<dbReference type="InterPro" id="IPR013783">
    <property type="entry name" value="Ig-like_fold"/>
</dbReference>
<dbReference type="Gene3D" id="2.60.40.10">
    <property type="entry name" value="Immunoglobulins"/>
    <property type="match status" value="1"/>
</dbReference>
<dbReference type="Proteomes" id="UP000005239">
    <property type="component" value="Unassembled WGS sequence"/>
</dbReference>
<gene>
    <name evidence="3" type="primary">WBGene00100698</name>
</gene>
<evidence type="ECO:0000313" key="3">
    <source>
        <dbReference type="EnsemblMetazoa" id="PPA11144.1"/>
    </source>
</evidence>
<dbReference type="PANTHER" id="PTHR21513">
    <property type="entry name" value="MAJOR SPERM PROTEIN"/>
    <property type="match status" value="1"/>
</dbReference>
<accession>A0A2A6BKZ8</accession>
<dbReference type="EnsemblMetazoa" id="PPA11144.1">
    <property type="protein sequence ID" value="PPA11144.1"/>
    <property type="gene ID" value="WBGene00100698"/>
</dbReference>
<dbReference type="PANTHER" id="PTHR21513:SF27">
    <property type="entry name" value="MAJOR SPERM PROTEIN"/>
    <property type="match status" value="1"/>
</dbReference>
<dbReference type="AlphaFoldDB" id="A0A2A6BKZ8"/>
<accession>A0A8R1UAQ2</accession>
<protein>
    <recommendedName>
        <fullName evidence="1">Major sperm protein</fullName>
    </recommendedName>
</protein>
<feature type="region of interest" description="Disordered" evidence="2">
    <location>
        <begin position="142"/>
        <end position="433"/>
    </location>
</feature>
<sequence length="433" mass="48188">MSEYVLESEVRPETITFMAKKGGFQESYFDVWNRGEMHQIYKIKTSNVKGYKIKPPLFSIGVNERMRVFVTYLGFSDKPSKERISVVFAHHANVKATVQQAWDAVKAMYNTPEKRSYVTILFKEDQRRSIADVNDAQKSVVGKSTTLNAGSSRMDPSGSSGGRDDSYYAPPPTVPKPKGGTVRKRSSAKSNCSTEPSEEANEEPNNASIHYREGKARKKTVSQTMEATEDDSPAPPPPPVKPRSRRKVQAPPPPEEEEEAAPAPPSPVRKPAVVRRIKSPARVAAEPAEDEMAETPVAPKKTRKPVQQTEEEEEEAPPPPPKPAPAKPRSRRKVQATRPPANDEEEGAKKVASPVRARKAPSIPKQKPRRKSRGTMDPLESILGESKVVYIIQSGGEQNNDDEDEESDKKARNKSSKDGKKKKKRKEEDEDEE</sequence>
<evidence type="ECO:0000256" key="1">
    <source>
        <dbReference type="RuleBase" id="RU003425"/>
    </source>
</evidence>
<evidence type="ECO:0000256" key="2">
    <source>
        <dbReference type="SAM" id="MobiDB-lite"/>
    </source>
</evidence>
<feature type="compositionally biased region" description="Pro residues" evidence="2">
    <location>
        <begin position="317"/>
        <end position="326"/>
    </location>
</feature>
<dbReference type="Pfam" id="PF00635">
    <property type="entry name" value="Motile_Sperm"/>
    <property type="match status" value="1"/>
</dbReference>
<dbReference type="InterPro" id="IPR008962">
    <property type="entry name" value="PapD-like_sf"/>
</dbReference>
<name>A0A2A6BKZ8_PRIPA</name>
<comment type="function">
    <text evidence="1">Central component in molecular interactions underlying sperm crawling. Forms an extensive filament system that extends from sperm villipoda, along the leading edge of the pseudopod.</text>
</comment>
<reference evidence="3" key="2">
    <citation type="submission" date="2022-06" db="UniProtKB">
        <authorList>
            <consortium name="EnsemblMetazoa"/>
        </authorList>
    </citation>
    <scope>IDENTIFICATION</scope>
    <source>
        <strain evidence="3">PS312</strain>
    </source>
</reference>
<keyword evidence="1" id="KW-0206">Cytoskeleton</keyword>
<dbReference type="SUPFAM" id="SSF49354">
    <property type="entry name" value="PapD-like"/>
    <property type="match status" value="1"/>
</dbReference>
<keyword evidence="4" id="KW-1185">Reference proteome</keyword>
<dbReference type="PROSITE" id="PS50202">
    <property type="entry name" value="MSP"/>
    <property type="match status" value="1"/>
</dbReference>
<proteinExistence type="predicted"/>